<sequence>MAPSEIVIHARYAPDGTCMEIGERPASLTPQAWFKYLYENVGESAQPLSGGRLIFRVPATDLEKHQTAAAA</sequence>
<name>A0ABS9Z9Z3_9HYPH</name>
<comment type="caution">
    <text evidence="1">The sequence shown here is derived from an EMBL/GenBank/DDBJ whole genome shotgun (WGS) entry which is preliminary data.</text>
</comment>
<keyword evidence="2" id="KW-1185">Reference proteome</keyword>
<protein>
    <submittedName>
        <fullName evidence="1">Uncharacterized protein</fullName>
    </submittedName>
</protein>
<proteinExistence type="predicted"/>
<evidence type="ECO:0000313" key="1">
    <source>
        <dbReference type="EMBL" id="MCI4684438.1"/>
    </source>
</evidence>
<organism evidence="1 2">
    <name type="scientific">Candidatus Rhodoblastus alkanivorans</name>
    <dbReference type="NCBI Taxonomy" id="2954117"/>
    <lineage>
        <taxon>Bacteria</taxon>
        <taxon>Pseudomonadati</taxon>
        <taxon>Pseudomonadota</taxon>
        <taxon>Alphaproteobacteria</taxon>
        <taxon>Hyphomicrobiales</taxon>
        <taxon>Rhodoblastaceae</taxon>
        <taxon>Rhodoblastus</taxon>
    </lineage>
</organism>
<reference evidence="1" key="1">
    <citation type="journal article" date="2022" name="ISME J.">
        <title>Identification of active gaseous-alkane degraders at natural gas seeps.</title>
        <authorList>
            <person name="Farhan Ul Haque M."/>
            <person name="Hernandez M."/>
            <person name="Crombie A.T."/>
            <person name="Murrell J.C."/>
        </authorList>
    </citation>
    <scope>NUCLEOTIDE SEQUENCE</scope>
    <source>
        <strain evidence="1">PC2</strain>
    </source>
</reference>
<gene>
    <name evidence="1" type="ORF">K2U94_16985</name>
</gene>
<dbReference type="RefSeq" id="WP_243068333.1">
    <property type="nucleotide sequence ID" value="NZ_JAIVFK010000001.1"/>
</dbReference>
<dbReference type="EMBL" id="JAIVFP010000001">
    <property type="protein sequence ID" value="MCI4684438.1"/>
    <property type="molecule type" value="Genomic_DNA"/>
</dbReference>
<accession>A0ABS9Z9Z3</accession>
<dbReference type="Proteomes" id="UP001139104">
    <property type="component" value="Unassembled WGS sequence"/>
</dbReference>
<evidence type="ECO:0000313" key="2">
    <source>
        <dbReference type="Proteomes" id="UP001139104"/>
    </source>
</evidence>